<dbReference type="EMBL" id="AP019823">
    <property type="protein sequence ID" value="BBM38422.1"/>
    <property type="molecule type" value="Genomic_DNA"/>
</dbReference>
<sequence length="259" mass="29297">MKTEIICVGTELLVGDIVNTNAQYISAKLTNIGIDLYYQTTVGDNYGRLMECLENAFKRVDLVITTGGLGPTIDDITKEVVADYFEEELEVIERYYDLIVKKYNERGFGEVASGGRKEASILKNSELLDNEVGLAPGFFYEKDNKKIIVLPGPPREMTWMVDNQVLPFLKKYSNDILLMKTLEIKGVPEGKIDDRLKDYFEMSNPTVAPYAKEGCVHVRIAMKGDRSSTDYLIAEIDKIANEIIEIYPQAVEIQEEKIK</sequence>
<dbReference type="Pfam" id="PF00994">
    <property type="entry name" value="MoCF_biosynth"/>
    <property type="match status" value="1"/>
</dbReference>
<dbReference type="Proteomes" id="UP000321892">
    <property type="component" value="Chromosome"/>
</dbReference>
<dbReference type="Pfam" id="PF18146">
    <property type="entry name" value="CinA_KH"/>
    <property type="match status" value="1"/>
</dbReference>
<protein>
    <submittedName>
        <fullName evidence="2">Molybdopterin binding domain-containing protein</fullName>
    </submittedName>
</protein>
<dbReference type="NCBIfam" id="TIGR00177">
    <property type="entry name" value="molyb_syn"/>
    <property type="match status" value="1"/>
</dbReference>
<gene>
    <name evidence="2" type="ORF">JCM16775_1131</name>
</gene>
<dbReference type="Gene3D" id="3.40.980.10">
    <property type="entry name" value="MoaB/Mog-like domain"/>
    <property type="match status" value="1"/>
</dbReference>
<evidence type="ECO:0000313" key="3">
    <source>
        <dbReference type="Proteomes" id="UP000321892"/>
    </source>
</evidence>
<dbReference type="InterPro" id="IPR036425">
    <property type="entry name" value="MoaB/Mog-like_dom_sf"/>
</dbReference>
<dbReference type="AlphaFoldDB" id="A0A510JGH3"/>
<dbReference type="RefSeq" id="WP_026746446.1">
    <property type="nucleotide sequence ID" value="NZ_AP019823.1"/>
</dbReference>
<accession>A0A510JGH3</accession>
<dbReference type="SMART" id="SM00852">
    <property type="entry name" value="MoCF_biosynth"/>
    <property type="match status" value="1"/>
</dbReference>
<dbReference type="CDD" id="cd00885">
    <property type="entry name" value="cinA"/>
    <property type="match status" value="1"/>
</dbReference>
<organism evidence="2 3">
    <name type="scientific">Leptotrichia hofstadii</name>
    <dbReference type="NCBI Taxonomy" id="157688"/>
    <lineage>
        <taxon>Bacteria</taxon>
        <taxon>Fusobacteriati</taxon>
        <taxon>Fusobacteriota</taxon>
        <taxon>Fusobacteriia</taxon>
        <taxon>Fusobacteriales</taxon>
        <taxon>Leptotrichiaceae</taxon>
        <taxon>Leptotrichia</taxon>
    </lineage>
</organism>
<dbReference type="InterPro" id="IPR050101">
    <property type="entry name" value="CinA"/>
</dbReference>
<proteinExistence type="predicted"/>
<evidence type="ECO:0000313" key="2">
    <source>
        <dbReference type="EMBL" id="BBM38422.1"/>
    </source>
</evidence>
<name>A0A510JGH3_9FUSO</name>
<reference evidence="2 3" key="1">
    <citation type="submission" date="2019-07" db="EMBL/GenBank/DDBJ databases">
        <title>Complete Genome Sequence of Leptotrichia hofstadii Strain JCM16775.</title>
        <authorList>
            <person name="Watanabe S."/>
            <person name="Cui L."/>
        </authorList>
    </citation>
    <scope>NUCLEOTIDE SEQUENCE [LARGE SCALE GENOMIC DNA]</scope>
    <source>
        <strain evidence="2 3">JCM16775</strain>
    </source>
</reference>
<dbReference type="PANTHER" id="PTHR13939:SF0">
    <property type="entry name" value="NMN AMIDOHYDROLASE-LIKE PROTEIN YFAY"/>
    <property type="match status" value="1"/>
</dbReference>
<dbReference type="InterPro" id="IPR041424">
    <property type="entry name" value="CinA_KH"/>
</dbReference>
<evidence type="ECO:0000259" key="1">
    <source>
        <dbReference type="SMART" id="SM00852"/>
    </source>
</evidence>
<dbReference type="Gene3D" id="3.30.70.2860">
    <property type="match status" value="1"/>
</dbReference>
<dbReference type="SUPFAM" id="SSF53218">
    <property type="entry name" value="Molybdenum cofactor biosynthesis proteins"/>
    <property type="match status" value="1"/>
</dbReference>
<feature type="domain" description="MoaB/Mog" evidence="1">
    <location>
        <begin position="4"/>
        <end position="172"/>
    </location>
</feature>
<dbReference type="OrthoDB" id="9801454at2"/>
<dbReference type="KEGG" id="lhf:JCM16775_1131"/>
<keyword evidence="3" id="KW-1185">Reference proteome</keyword>
<dbReference type="PANTHER" id="PTHR13939">
    <property type="entry name" value="NICOTINAMIDE-NUCLEOTIDE AMIDOHYDROLASE PNCC"/>
    <property type="match status" value="1"/>
</dbReference>
<dbReference type="InterPro" id="IPR001453">
    <property type="entry name" value="MoaB/Mog_dom"/>
</dbReference>